<keyword evidence="1 6" id="KW-0963">Cytoplasm</keyword>
<dbReference type="CDD" id="cd14332">
    <property type="entry name" value="UBA_RuvA_C"/>
    <property type="match status" value="1"/>
</dbReference>
<dbReference type="GO" id="GO:0006310">
    <property type="term" value="P:DNA recombination"/>
    <property type="evidence" value="ECO:0007669"/>
    <property type="project" value="UniProtKB-UniRule"/>
</dbReference>
<dbReference type="AlphaFoldDB" id="A0A964BQL1"/>
<dbReference type="Gene3D" id="1.10.150.20">
    <property type="entry name" value="5' to 3' exonuclease, C-terminal subdomain"/>
    <property type="match status" value="1"/>
</dbReference>
<dbReference type="SMART" id="SM00278">
    <property type="entry name" value="HhH1"/>
    <property type="match status" value="2"/>
</dbReference>
<dbReference type="InterPro" id="IPR010994">
    <property type="entry name" value="RuvA_2-like"/>
</dbReference>
<dbReference type="NCBIfam" id="TIGR00084">
    <property type="entry name" value="ruvA"/>
    <property type="match status" value="1"/>
</dbReference>
<proteinExistence type="inferred from homology"/>
<accession>A0A964BQL1</accession>
<dbReference type="GO" id="GO:0009379">
    <property type="term" value="C:Holliday junction helicase complex"/>
    <property type="evidence" value="ECO:0007669"/>
    <property type="project" value="InterPro"/>
</dbReference>
<dbReference type="InterPro" id="IPR012340">
    <property type="entry name" value="NA-bd_OB-fold"/>
</dbReference>
<comment type="subcellular location">
    <subcellularLocation>
        <location evidence="6">Cytoplasm</location>
    </subcellularLocation>
</comment>
<dbReference type="SUPFAM" id="SSF50249">
    <property type="entry name" value="Nucleic acid-binding proteins"/>
    <property type="match status" value="1"/>
</dbReference>
<comment type="domain">
    <text evidence="6">Has three domains with a flexible linker between the domains II and III and assumes an 'L' shape. Domain III is highly mobile and contacts RuvB.</text>
</comment>
<keyword evidence="9" id="KW-1185">Reference proteome</keyword>
<dbReference type="SUPFAM" id="SSF47781">
    <property type="entry name" value="RuvA domain 2-like"/>
    <property type="match status" value="1"/>
</dbReference>
<feature type="domain" description="Helix-hairpin-helix DNA-binding motif class 1" evidence="7">
    <location>
        <begin position="79"/>
        <end position="98"/>
    </location>
</feature>
<feature type="region of interest" description="Domain III" evidence="6">
    <location>
        <begin position="160"/>
        <end position="213"/>
    </location>
</feature>
<sequence>MISYLKGKKIDITKTTQNRLFLVLEVNKIGYEMQISSRFARQLDETTDEEIQVFTHLQIQEDKQILYGFDSAAERDLFRQLTAVSGIGMQLAIASIDTLGISELVGAIVTSNITTLSKIPGVGKKTAERIALELKTKLAKWHKVSGIKVEQPEAVFAPKPEIKEDLEMTLLALGYSNEEIEQVLTALSRDEQLLNNPHAEEWIRSAIAWLSGE</sequence>
<gene>
    <name evidence="6 8" type="primary">ruvA</name>
    <name evidence="8" type="ORF">I4641_10845</name>
</gene>
<keyword evidence="3 6" id="KW-0238">DNA-binding</keyword>
<dbReference type="InterPro" id="IPR011114">
    <property type="entry name" value="RuvA_C"/>
</dbReference>
<dbReference type="HAMAP" id="MF_00031">
    <property type="entry name" value="DNA_HJ_migration_RuvA"/>
    <property type="match status" value="1"/>
</dbReference>
<keyword evidence="2 6" id="KW-0227">DNA damage</keyword>
<dbReference type="Pfam" id="PF14520">
    <property type="entry name" value="HHH_5"/>
    <property type="match status" value="1"/>
</dbReference>
<comment type="similarity">
    <text evidence="6">Belongs to the RuvA family.</text>
</comment>
<dbReference type="GO" id="GO:0006281">
    <property type="term" value="P:DNA repair"/>
    <property type="evidence" value="ECO:0007669"/>
    <property type="project" value="UniProtKB-UniRule"/>
</dbReference>
<dbReference type="GO" id="GO:0048476">
    <property type="term" value="C:Holliday junction resolvase complex"/>
    <property type="evidence" value="ECO:0007669"/>
    <property type="project" value="UniProtKB-UniRule"/>
</dbReference>
<dbReference type="EMBL" id="JADWDC010000023">
    <property type="protein sequence ID" value="MCC0177474.1"/>
    <property type="molecule type" value="Genomic_DNA"/>
</dbReference>
<feature type="region of interest" description="Domain II" evidence="6">
    <location>
        <begin position="71"/>
        <end position="148"/>
    </location>
</feature>
<feature type="domain" description="Helix-hairpin-helix DNA-binding motif class 1" evidence="7">
    <location>
        <begin position="114"/>
        <end position="133"/>
    </location>
</feature>
<name>A0A964BQL1_9CYAN</name>
<dbReference type="GO" id="GO:0005737">
    <property type="term" value="C:cytoplasm"/>
    <property type="evidence" value="ECO:0007669"/>
    <property type="project" value="UniProtKB-SubCell"/>
</dbReference>
<evidence type="ECO:0000256" key="1">
    <source>
        <dbReference type="ARBA" id="ARBA00022490"/>
    </source>
</evidence>
<dbReference type="Proteomes" id="UP000729733">
    <property type="component" value="Unassembled WGS sequence"/>
</dbReference>
<dbReference type="InterPro" id="IPR003583">
    <property type="entry name" value="Hlx-hairpin-Hlx_DNA-bd_motif"/>
</dbReference>
<evidence type="ECO:0000313" key="8">
    <source>
        <dbReference type="EMBL" id="MCC0177474.1"/>
    </source>
</evidence>
<comment type="caution">
    <text evidence="8">The sequence shown here is derived from an EMBL/GenBank/DDBJ whole genome shotgun (WGS) entry which is preliminary data.</text>
</comment>
<reference evidence="8" key="1">
    <citation type="journal article" date="2021" name="Antonie Van Leeuwenhoek">
        <title>Draft genome and description of Waterburya agarophytonicola gen. nov. sp. nov. (Pleurocapsales, Cyanobacteria): a seaweed symbiont.</title>
        <authorList>
            <person name="Bonthond G."/>
            <person name="Shalygin S."/>
            <person name="Bayer T."/>
            <person name="Weinberger F."/>
        </authorList>
    </citation>
    <scope>NUCLEOTIDE SEQUENCE</scope>
    <source>
        <strain evidence="8">KI4</strain>
    </source>
</reference>
<dbReference type="GO" id="GO:0000400">
    <property type="term" value="F:four-way junction DNA binding"/>
    <property type="evidence" value="ECO:0007669"/>
    <property type="project" value="UniProtKB-UniRule"/>
</dbReference>
<evidence type="ECO:0000256" key="2">
    <source>
        <dbReference type="ARBA" id="ARBA00022763"/>
    </source>
</evidence>
<comment type="function">
    <text evidence="6">The RuvA-RuvB-RuvC complex processes Holliday junction (HJ) DNA during genetic recombination and DNA repair, while the RuvA-RuvB complex plays an important role in the rescue of blocked DNA replication forks via replication fork reversal (RFR). RuvA specifically binds to HJ cruciform DNA, conferring on it an open structure. The RuvB hexamer acts as an ATP-dependent pump, pulling dsDNA into and through the RuvAB complex. HJ branch migration allows RuvC to scan DNA until it finds its consensus sequence, where it cleaves and resolves the cruciform DNA.</text>
</comment>
<protein>
    <recommendedName>
        <fullName evidence="6">Holliday junction branch migration complex subunit RuvA</fullName>
    </recommendedName>
</protein>
<dbReference type="Pfam" id="PF01330">
    <property type="entry name" value="RuvA_N"/>
    <property type="match status" value="1"/>
</dbReference>
<comment type="caution">
    <text evidence="6">Lacks conserved residue(s) required for the propagation of feature annotation.</text>
</comment>
<evidence type="ECO:0000256" key="3">
    <source>
        <dbReference type="ARBA" id="ARBA00023125"/>
    </source>
</evidence>
<evidence type="ECO:0000256" key="6">
    <source>
        <dbReference type="HAMAP-Rule" id="MF_00031"/>
    </source>
</evidence>
<evidence type="ECO:0000313" key="9">
    <source>
        <dbReference type="Proteomes" id="UP000729733"/>
    </source>
</evidence>
<evidence type="ECO:0000256" key="5">
    <source>
        <dbReference type="ARBA" id="ARBA00023204"/>
    </source>
</evidence>
<organism evidence="8 9">
    <name type="scientific">Waterburya agarophytonicola KI4</name>
    <dbReference type="NCBI Taxonomy" id="2874699"/>
    <lineage>
        <taxon>Bacteria</taxon>
        <taxon>Bacillati</taxon>
        <taxon>Cyanobacteriota</taxon>
        <taxon>Cyanophyceae</taxon>
        <taxon>Pleurocapsales</taxon>
        <taxon>Hyellaceae</taxon>
        <taxon>Waterburya</taxon>
        <taxon>Waterburya agarophytonicola</taxon>
    </lineage>
</organism>
<dbReference type="GO" id="GO:0009378">
    <property type="term" value="F:four-way junction helicase activity"/>
    <property type="evidence" value="ECO:0007669"/>
    <property type="project" value="InterPro"/>
</dbReference>
<comment type="subunit">
    <text evidence="6">Homotetramer. Forms an RuvA(8)-RuvB(12)-Holliday junction (HJ) complex. HJ DNA is sandwiched between 2 RuvA tetramers; dsDNA enters through RuvA and exits via RuvB. An RuvB hexamer assembles on each DNA strand where it exits the tetramer. Each RuvB hexamer is contacted by two RuvA subunits (via domain III) on 2 adjacent RuvB subunits; this complex drives branch migration. In the full resolvosome a probable DNA-RuvA(4)-RuvB(12)-RuvC(2) complex forms which resolves the HJ.</text>
</comment>
<keyword evidence="4 6" id="KW-0233">DNA recombination</keyword>
<evidence type="ECO:0000256" key="4">
    <source>
        <dbReference type="ARBA" id="ARBA00023172"/>
    </source>
</evidence>
<keyword evidence="5 6" id="KW-0234">DNA repair</keyword>
<evidence type="ECO:0000259" key="7">
    <source>
        <dbReference type="SMART" id="SM00278"/>
    </source>
</evidence>
<dbReference type="InterPro" id="IPR013849">
    <property type="entry name" value="DNA_helicase_Holl-junc_RuvA_I"/>
</dbReference>
<dbReference type="RefSeq" id="WP_229640539.1">
    <property type="nucleotide sequence ID" value="NZ_JADWDC010000023.1"/>
</dbReference>
<dbReference type="Pfam" id="PF07499">
    <property type="entry name" value="RuvA_C"/>
    <property type="match status" value="1"/>
</dbReference>
<dbReference type="Gene3D" id="2.40.50.140">
    <property type="entry name" value="Nucleic acid-binding proteins"/>
    <property type="match status" value="1"/>
</dbReference>
<dbReference type="GO" id="GO:0005524">
    <property type="term" value="F:ATP binding"/>
    <property type="evidence" value="ECO:0007669"/>
    <property type="project" value="InterPro"/>
</dbReference>
<dbReference type="InterPro" id="IPR000085">
    <property type="entry name" value="RuvA"/>
</dbReference>